<keyword evidence="3" id="KW-0732">Signal</keyword>
<dbReference type="SUPFAM" id="SSF53850">
    <property type="entry name" value="Periplasmic binding protein-like II"/>
    <property type="match status" value="1"/>
</dbReference>
<evidence type="ECO:0000256" key="1">
    <source>
        <dbReference type="ARBA" id="ARBA00004196"/>
    </source>
</evidence>
<dbReference type="PROSITE" id="PS51257">
    <property type="entry name" value="PROKAR_LIPOPROTEIN"/>
    <property type="match status" value="1"/>
</dbReference>
<accession>A0ABU0B7D4</accession>
<dbReference type="PANTHER" id="PTHR35936">
    <property type="entry name" value="MEMBRANE-BOUND LYTIC MUREIN TRANSGLYCOSYLASE F"/>
    <property type="match status" value="1"/>
</dbReference>
<feature type="domain" description="Ionotropic glutamate receptor C-terminal" evidence="7">
    <location>
        <begin position="53"/>
        <end position="272"/>
    </location>
</feature>
<evidence type="ECO:0000259" key="6">
    <source>
        <dbReference type="SMART" id="SM00062"/>
    </source>
</evidence>
<dbReference type="SMART" id="SM00062">
    <property type="entry name" value="PBPb"/>
    <property type="match status" value="1"/>
</dbReference>
<feature type="domain" description="Solute-binding protein family 3/N-terminal" evidence="6">
    <location>
        <begin position="53"/>
        <end position="273"/>
    </location>
</feature>
<evidence type="ECO:0000256" key="4">
    <source>
        <dbReference type="RuleBase" id="RU003744"/>
    </source>
</evidence>
<comment type="similarity">
    <text evidence="2 4">Belongs to the bacterial solute-binding protein 3 family.</text>
</comment>
<evidence type="ECO:0000313" key="8">
    <source>
        <dbReference type="EMBL" id="MDQ0287826.1"/>
    </source>
</evidence>
<comment type="subcellular location">
    <subcellularLocation>
        <location evidence="1">Cell envelope</location>
    </subcellularLocation>
</comment>
<proteinExistence type="inferred from homology"/>
<dbReference type="InterPro" id="IPR001638">
    <property type="entry name" value="Solute-binding_3/MltF_N"/>
</dbReference>
<evidence type="ECO:0000256" key="2">
    <source>
        <dbReference type="ARBA" id="ARBA00010333"/>
    </source>
</evidence>
<dbReference type="Proteomes" id="UP001225644">
    <property type="component" value="Unassembled WGS sequence"/>
</dbReference>
<name>A0ABU0B7D4_9FIRM</name>
<dbReference type="InterPro" id="IPR001320">
    <property type="entry name" value="Iontro_rcpt_C"/>
</dbReference>
<dbReference type="Gene3D" id="3.40.190.10">
    <property type="entry name" value="Periplasmic binding protein-like II"/>
    <property type="match status" value="2"/>
</dbReference>
<dbReference type="EMBL" id="JAUSUX010000046">
    <property type="protein sequence ID" value="MDQ0287826.1"/>
    <property type="molecule type" value="Genomic_DNA"/>
</dbReference>
<evidence type="ECO:0000259" key="7">
    <source>
        <dbReference type="SMART" id="SM00079"/>
    </source>
</evidence>
<dbReference type="CDD" id="cd13624">
    <property type="entry name" value="PBP2_Arg_Lys_His"/>
    <property type="match status" value="1"/>
</dbReference>
<dbReference type="RefSeq" id="WP_307403850.1">
    <property type="nucleotide sequence ID" value="NZ_JAUSUX010000046.1"/>
</dbReference>
<evidence type="ECO:0000256" key="3">
    <source>
        <dbReference type="ARBA" id="ARBA00022729"/>
    </source>
</evidence>
<protein>
    <submittedName>
        <fullName evidence="8">Polar amino acid transport system substrate-binding protein</fullName>
    </submittedName>
</protein>
<dbReference type="InterPro" id="IPR018313">
    <property type="entry name" value="SBP_3_CS"/>
</dbReference>
<gene>
    <name evidence="8" type="ORF">J2Z49_002959</name>
</gene>
<evidence type="ECO:0000256" key="5">
    <source>
        <dbReference type="SAM" id="MobiDB-lite"/>
    </source>
</evidence>
<dbReference type="Pfam" id="PF00497">
    <property type="entry name" value="SBP_bac_3"/>
    <property type="match status" value="1"/>
</dbReference>
<dbReference type="PANTHER" id="PTHR35936:SF38">
    <property type="entry name" value="GLUTAMINE-BINDING PERIPLASMIC PROTEIN"/>
    <property type="match status" value="1"/>
</dbReference>
<feature type="region of interest" description="Disordered" evidence="5">
    <location>
        <begin position="27"/>
        <end position="50"/>
    </location>
</feature>
<dbReference type="PROSITE" id="PS01039">
    <property type="entry name" value="SBP_BACTERIAL_3"/>
    <property type="match status" value="1"/>
</dbReference>
<keyword evidence="9" id="KW-1185">Reference proteome</keyword>
<sequence>MLRTIKVILIMLVVLALALGVAGCGGQQTKDTKDSKQTSAQAGGGQQPAGKQKILVASDTTYAPFEFQDPNTGKYVGFDMELIQAIAEVNNWDYEIRSMNFDGIVPALQSASVDLAISAITITEKRKEQVNFSLPYYQSGQCVAVKASNNTIKGFDDLAGKKIGVQIATTGADEARKIPGAKITDYNTINEAFMALKNSNVDAVVNDYPVTFYFIQQGNKDVKIVGDLRTSEFYGIAVPKSKPDILEKVNSALKTLKENGKYAEIYKKWFDKEPPDFLPGEPPAN</sequence>
<comment type="caution">
    <text evidence="8">The sequence shown here is derived from an EMBL/GenBank/DDBJ whole genome shotgun (WGS) entry which is preliminary data.</text>
</comment>
<reference evidence="8 9" key="1">
    <citation type="submission" date="2023-07" db="EMBL/GenBank/DDBJ databases">
        <title>Genomic Encyclopedia of Type Strains, Phase IV (KMG-IV): sequencing the most valuable type-strain genomes for metagenomic binning, comparative biology and taxonomic classification.</title>
        <authorList>
            <person name="Goeker M."/>
        </authorList>
    </citation>
    <scope>NUCLEOTIDE SEQUENCE [LARGE SCALE GENOMIC DNA]</scope>
    <source>
        <strain evidence="8 9">DSM 12396</strain>
    </source>
</reference>
<organism evidence="8 9">
    <name type="scientific">Desulfofundulus luciae</name>
    <dbReference type="NCBI Taxonomy" id="74702"/>
    <lineage>
        <taxon>Bacteria</taxon>
        <taxon>Bacillati</taxon>
        <taxon>Bacillota</taxon>
        <taxon>Clostridia</taxon>
        <taxon>Eubacteriales</taxon>
        <taxon>Peptococcaceae</taxon>
        <taxon>Desulfofundulus</taxon>
    </lineage>
</organism>
<dbReference type="SMART" id="SM00079">
    <property type="entry name" value="PBPe"/>
    <property type="match status" value="1"/>
</dbReference>
<evidence type="ECO:0000313" key="9">
    <source>
        <dbReference type="Proteomes" id="UP001225644"/>
    </source>
</evidence>